<feature type="domain" description="MoaB/Mog" evidence="8">
    <location>
        <begin position="169"/>
        <end position="314"/>
    </location>
</feature>
<dbReference type="RefSeq" id="WP_377336030.1">
    <property type="nucleotide sequence ID" value="NZ_JBHLUE010000002.1"/>
</dbReference>
<keyword evidence="10" id="KW-1185">Reference proteome</keyword>
<dbReference type="PANTHER" id="PTHR10192:SF5">
    <property type="entry name" value="GEPHYRIN"/>
    <property type="match status" value="1"/>
</dbReference>
<name>A0ABV6NQL7_9ACTN</name>
<dbReference type="InterPro" id="IPR005110">
    <property type="entry name" value="MoeA_linker/N"/>
</dbReference>
<comment type="similarity">
    <text evidence="3 7">Belongs to the MoeA family.</text>
</comment>
<evidence type="ECO:0000256" key="4">
    <source>
        <dbReference type="ARBA" id="ARBA00022505"/>
    </source>
</evidence>
<evidence type="ECO:0000256" key="3">
    <source>
        <dbReference type="ARBA" id="ARBA00010763"/>
    </source>
</evidence>
<dbReference type="EMBL" id="JBHLUE010000002">
    <property type="protein sequence ID" value="MFC0563070.1"/>
    <property type="molecule type" value="Genomic_DNA"/>
</dbReference>
<evidence type="ECO:0000256" key="2">
    <source>
        <dbReference type="ARBA" id="ARBA00005046"/>
    </source>
</evidence>
<sequence length="401" mass="40863">MSWPEARRRAHEAGAAAALPVAEVPLESADGRTLARPLAPLTDLPAFRTSSVDGWAVRGPGPWRIVGRALAGAVSAPLPEAGTAVEIATGAMLPDGADAVLRVEESTRSADGLVEGRLRGTPEWRSPGEEARAGEELLPAGTPVDPAVIGLAASCGHDRLAVRRAPRAALLVFGDELLTAGPPGDGRVRDALGPAVPAWLRRYGCDIGPADFTGPVADTLPAHVDALRAALAGADLVCTTGGTMHGPVDHLHPALDALGAEYVVNTVAVRPGFPMLVARVSGADGRARFVAGLPGNPQSAIVALVSLVAPLLAGLQGRAQPELPAVTLAEPVPGRGESTHLALVRVDPRDNTARPVRHVGSAMLRGLALADGFAVIAPGAEGAPGDAVPLVPLPPRQGVVR</sequence>
<dbReference type="SMART" id="SM00852">
    <property type="entry name" value="MoCF_biosynth"/>
    <property type="match status" value="1"/>
</dbReference>
<keyword evidence="7" id="KW-0460">Magnesium</keyword>
<dbReference type="InterPro" id="IPR036688">
    <property type="entry name" value="MoeA_C_domain_IV_sf"/>
</dbReference>
<keyword evidence="4 7" id="KW-0500">Molybdenum</keyword>
<dbReference type="Gene3D" id="2.40.340.10">
    <property type="entry name" value="MoeA, C-terminal, domain IV"/>
    <property type="match status" value="1"/>
</dbReference>
<dbReference type="Gene3D" id="3.40.980.10">
    <property type="entry name" value="MoaB/Mog-like domain"/>
    <property type="match status" value="1"/>
</dbReference>
<comment type="caution">
    <text evidence="9">The sequence shown here is derived from an EMBL/GenBank/DDBJ whole genome shotgun (WGS) entry which is preliminary data.</text>
</comment>
<comment type="cofactor">
    <cofactor evidence="7">
        <name>Mg(2+)</name>
        <dbReference type="ChEBI" id="CHEBI:18420"/>
    </cofactor>
</comment>
<dbReference type="InterPro" id="IPR005111">
    <property type="entry name" value="MoeA_C_domain_IV"/>
</dbReference>
<dbReference type="SUPFAM" id="SSF63867">
    <property type="entry name" value="MoeA C-terminal domain-like"/>
    <property type="match status" value="1"/>
</dbReference>
<dbReference type="Pfam" id="PF03454">
    <property type="entry name" value="MoeA_C"/>
    <property type="match status" value="1"/>
</dbReference>
<evidence type="ECO:0000313" key="9">
    <source>
        <dbReference type="EMBL" id="MFC0563070.1"/>
    </source>
</evidence>
<comment type="pathway">
    <text evidence="2 7">Cofactor biosynthesis; molybdopterin biosynthesis.</text>
</comment>
<dbReference type="PANTHER" id="PTHR10192">
    <property type="entry name" value="MOLYBDOPTERIN BIOSYNTHESIS PROTEIN"/>
    <property type="match status" value="1"/>
</dbReference>
<evidence type="ECO:0000256" key="5">
    <source>
        <dbReference type="ARBA" id="ARBA00023150"/>
    </source>
</evidence>
<dbReference type="Gene3D" id="2.170.190.11">
    <property type="entry name" value="Molybdopterin biosynthesis moea protein, domain 3"/>
    <property type="match status" value="1"/>
</dbReference>
<dbReference type="Pfam" id="PF03453">
    <property type="entry name" value="MoeA_N"/>
    <property type="match status" value="1"/>
</dbReference>
<dbReference type="InterPro" id="IPR036425">
    <property type="entry name" value="MoaB/Mog-like_dom_sf"/>
</dbReference>
<dbReference type="InterPro" id="IPR038987">
    <property type="entry name" value="MoeA-like"/>
</dbReference>
<dbReference type="Proteomes" id="UP001589894">
    <property type="component" value="Unassembled WGS sequence"/>
</dbReference>
<reference evidence="9 10" key="1">
    <citation type="submission" date="2024-09" db="EMBL/GenBank/DDBJ databases">
        <authorList>
            <person name="Sun Q."/>
            <person name="Mori K."/>
        </authorList>
    </citation>
    <scope>NUCLEOTIDE SEQUENCE [LARGE SCALE GENOMIC DNA]</scope>
    <source>
        <strain evidence="9 10">TBRC 2205</strain>
    </source>
</reference>
<organism evidence="9 10">
    <name type="scientific">Plantactinospora siamensis</name>
    <dbReference type="NCBI Taxonomy" id="555372"/>
    <lineage>
        <taxon>Bacteria</taxon>
        <taxon>Bacillati</taxon>
        <taxon>Actinomycetota</taxon>
        <taxon>Actinomycetes</taxon>
        <taxon>Micromonosporales</taxon>
        <taxon>Micromonosporaceae</taxon>
        <taxon>Plantactinospora</taxon>
    </lineage>
</organism>
<evidence type="ECO:0000256" key="7">
    <source>
        <dbReference type="RuleBase" id="RU365090"/>
    </source>
</evidence>
<comment type="function">
    <text evidence="1 7">Catalyzes the insertion of molybdate into adenylated molybdopterin with the concomitant release of AMP.</text>
</comment>
<keyword evidence="7" id="KW-0479">Metal-binding</keyword>
<protein>
    <recommendedName>
        <fullName evidence="7">Molybdopterin molybdenumtransferase</fullName>
        <ecNumber evidence="7">2.10.1.1</ecNumber>
    </recommendedName>
</protein>
<comment type="catalytic activity">
    <reaction evidence="6">
        <text>adenylyl-molybdopterin + molybdate = Mo-molybdopterin + AMP + H(+)</text>
        <dbReference type="Rhea" id="RHEA:35047"/>
        <dbReference type="ChEBI" id="CHEBI:15378"/>
        <dbReference type="ChEBI" id="CHEBI:36264"/>
        <dbReference type="ChEBI" id="CHEBI:62727"/>
        <dbReference type="ChEBI" id="CHEBI:71302"/>
        <dbReference type="ChEBI" id="CHEBI:456215"/>
        <dbReference type="EC" id="2.10.1.1"/>
    </reaction>
</comment>
<evidence type="ECO:0000259" key="8">
    <source>
        <dbReference type="SMART" id="SM00852"/>
    </source>
</evidence>
<dbReference type="EC" id="2.10.1.1" evidence="7"/>
<dbReference type="Pfam" id="PF00994">
    <property type="entry name" value="MoCF_biosynth"/>
    <property type="match status" value="1"/>
</dbReference>
<dbReference type="InterPro" id="IPR036135">
    <property type="entry name" value="MoeA_linker/N_sf"/>
</dbReference>
<keyword evidence="5 7" id="KW-0501">Molybdenum cofactor biosynthesis</keyword>
<evidence type="ECO:0000256" key="6">
    <source>
        <dbReference type="ARBA" id="ARBA00047317"/>
    </source>
</evidence>
<dbReference type="CDD" id="cd00887">
    <property type="entry name" value="MoeA"/>
    <property type="match status" value="1"/>
</dbReference>
<proteinExistence type="inferred from homology"/>
<evidence type="ECO:0000256" key="1">
    <source>
        <dbReference type="ARBA" id="ARBA00002901"/>
    </source>
</evidence>
<gene>
    <name evidence="9" type="ORF">ACFFHU_02645</name>
</gene>
<dbReference type="SUPFAM" id="SSF63882">
    <property type="entry name" value="MoeA N-terminal region -like"/>
    <property type="match status" value="1"/>
</dbReference>
<accession>A0ABV6NQL7</accession>
<dbReference type="Gene3D" id="3.90.105.10">
    <property type="entry name" value="Molybdopterin biosynthesis moea protein, domain 2"/>
    <property type="match status" value="1"/>
</dbReference>
<keyword evidence="7" id="KW-0808">Transferase</keyword>
<evidence type="ECO:0000313" key="10">
    <source>
        <dbReference type="Proteomes" id="UP001589894"/>
    </source>
</evidence>
<dbReference type="InterPro" id="IPR001453">
    <property type="entry name" value="MoaB/Mog_dom"/>
</dbReference>
<dbReference type="SUPFAM" id="SSF53218">
    <property type="entry name" value="Molybdenum cofactor biosynthesis proteins"/>
    <property type="match status" value="1"/>
</dbReference>